<proteinExistence type="predicted"/>
<feature type="region of interest" description="Disordered" evidence="1">
    <location>
        <begin position="232"/>
        <end position="251"/>
    </location>
</feature>
<evidence type="ECO:0000256" key="2">
    <source>
        <dbReference type="SAM" id="Phobius"/>
    </source>
</evidence>
<evidence type="ECO:0000313" key="5">
    <source>
        <dbReference type="Proteomes" id="UP001500909"/>
    </source>
</evidence>
<name>A0ABP3KZK4_9ACTN</name>
<comment type="caution">
    <text evidence="4">The sequence shown here is derived from an EMBL/GenBank/DDBJ whole genome shotgun (WGS) entry which is preliminary data.</text>
</comment>
<feature type="compositionally biased region" description="Basic and acidic residues" evidence="1">
    <location>
        <begin position="77"/>
        <end position="87"/>
    </location>
</feature>
<feature type="region of interest" description="Disordered" evidence="1">
    <location>
        <begin position="44"/>
        <end position="93"/>
    </location>
</feature>
<feature type="compositionally biased region" description="Low complexity" evidence="1">
    <location>
        <begin position="44"/>
        <end position="61"/>
    </location>
</feature>
<reference evidence="5" key="1">
    <citation type="journal article" date="2019" name="Int. J. Syst. Evol. Microbiol.">
        <title>The Global Catalogue of Microorganisms (GCM) 10K type strain sequencing project: providing services to taxonomists for standard genome sequencing and annotation.</title>
        <authorList>
            <consortium name="The Broad Institute Genomics Platform"/>
            <consortium name="The Broad Institute Genome Sequencing Center for Infectious Disease"/>
            <person name="Wu L."/>
            <person name="Ma J."/>
        </authorList>
    </citation>
    <scope>NUCLEOTIDE SEQUENCE [LARGE SCALE GENOMIC DNA]</scope>
    <source>
        <strain evidence="5">JCM 4805</strain>
    </source>
</reference>
<dbReference type="Proteomes" id="UP001500909">
    <property type="component" value="Unassembled WGS sequence"/>
</dbReference>
<feature type="compositionally biased region" description="Polar residues" evidence="1">
    <location>
        <begin position="232"/>
        <end position="242"/>
    </location>
</feature>
<keyword evidence="2" id="KW-1133">Transmembrane helix</keyword>
<evidence type="ECO:0000256" key="1">
    <source>
        <dbReference type="SAM" id="MobiDB-lite"/>
    </source>
</evidence>
<dbReference type="EMBL" id="BAAABY010000045">
    <property type="protein sequence ID" value="GAA0488549.1"/>
    <property type="molecule type" value="Genomic_DNA"/>
</dbReference>
<accession>A0ABP3KZK4</accession>
<keyword evidence="2" id="KW-0472">Membrane</keyword>
<keyword evidence="5" id="KW-1185">Reference proteome</keyword>
<feature type="transmembrane region" description="Helical" evidence="2">
    <location>
        <begin position="21"/>
        <end position="40"/>
    </location>
</feature>
<dbReference type="RefSeq" id="WP_346098644.1">
    <property type="nucleotide sequence ID" value="NZ_BAAABY010000045.1"/>
</dbReference>
<evidence type="ECO:0000259" key="3">
    <source>
        <dbReference type="Pfam" id="PF26526"/>
    </source>
</evidence>
<organism evidence="4 5">
    <name type="scientific">Streptomyces olivaceiscleroticus</name>
    <dbReference type="NCBI Taxonomy" id="68245"/>
    <lineage>
        <taxon>Bacteria</taxon>
        <taxon>Bacillati</taxon>
        <taxon>Actinomycetota</taxon>
        <taxon>Actinomycetes</taxon>
        <taxon>Kitasatosporales</taxon>
        <taxon>Streptomycetaceae</taxon>
        <taxon>Streptomyces</taxon>
    </lineage>
</organism>
<evidence type="ECO:0000313" key="4">
    <source>
        <dbReference type="EMBL" id="GAA0488549.1"/>
    </source>
</evidence>
<protein>
    <recommendedName>
        <fullName evidence="3">DUF8175 domain-containing protein</fullName>
    </recommendedName>
</protein>
<sequence>MGKRSGASGEWEKPFWQQRGWIISAVFLLAVVVLAVFALVTRGGSDPAPSDDSPSHAAPSPTKGGGGDADGRPAGCKTDDSDQEKPTKAPADMLWKSYGSVPVPVSETYGPKKFDGNVWSCYSHSPMGAALAVNAITDKLPYPGWRDVVEKQFVPGAARDKLISERAKEKDDPRNSTAESGGNFYGFSVLTYSKEQATVQILLKIGDEYATSSVSLKWLDGDWKVDAQPNGSPYSGFSQTSGPEGFVKWGK</sequence>
<gene>
    <name evidence="4" type="ORF">GCM10010361_62050</name>
</gene>
<dbReference type="Pfam" id="PF26526">
    <property type="entry name" value="DUF8175"/>
    <property type="match status" value="1"/>
</dbReference>
<dbReference type="InterPro" id="IPR058488">
    <property type="entry name" value="DUF8175"/>
</dbReference>
<keyword evidence="2" id="KW-0812">Transmembrane</keyword>
<feature type="domain" description="DUF8175" evidence="3">
    <location>
        <begin position="58"/>
        <end position="247"/>
    </location>
</feature>